<evidence type="ECO:0000256" key="5">
    <source>
        <dbReference type="ARBA" id="ARBA00023004"/>
    </source>
</evidence>
<dbReference type="AlphaFoldDB" id="A0A348FXY8"/>
<dbReference type="Pfam" id="PF13442">
    <property type="entry name" value="Cytochrome_CBB3"/>
    <property type="match status" value="1"/>
</dbReference>
<evidence type="ECO:0000313" key="9">
    <source>
        <dbReference type="EMBL" id="BBF92171.1"/>
    </source>
</evidence>
<evidence type="ECO:0000256" key="2">
    <source>
        <dbReference type="ARBA" id="ARBA00022617"/>
    </source>
</evidence>
<evidence type="ECO:0000259" key="8">
    <source>
        <dbReference type="PROSITE" id="PS51007"/>
    </source>
</evidence>
<dbReference type="GO" id="GO:0020037">
    <property type="term" value="F:heme binding"/>
    <property type="evidence" value="ECO:0007669"/>
    <property type="project" value="InterPro"/>
</dbReference>
<accession>A0A348FXY8</accession>
<dbReference type="PROSITE" id="PS51007">
    <property type="entry name" value="CYTC"/>
    <property type="match status" value="1"/>
</dbReference>
<evidence type="ECO:0000256" key="4">
    <source>
        <dbReference type="ARBA" id="ARBA00022982"/>
    </source>
</evidence>
<dbReference type="RefSeq" id="WP_126397923.1">
    <property type="nucleotide sequence ID" value="NZ_AP018907.1"/>
</dbReference>
<dbReference type="GO" id="GO:0046872">
    <property type="term" value="F:metal ion binding"/>
    <property type="evidence" value="ECO:0007669"/>
    <property type="project" value="UniProtKB-KW"/>
</dbReference>
<evidence type="ECO:0000256" key="3">
    <source>
        <dbReference type="ARBA" id="ARBA00022723"/>
    </source>
</evidence>
<dbReference type="Gene3D" id="1.10.760.10">
    <property type="entry name" value="Cytochrome c-like domain"/>
    <property type="match status" value="1"/>
</dbReference>
<dbReference type="SUPFAM" id="SSF46626">
    <property type="entry name" value="Cytochrome c"/>
    <property type="match status" value="1"/>
</dbReference>
<keyword evidence="5 6" id="KW-0408">Iron</keyword>
<feature type="signal peptide" evidence="7">
    <location>
        <begin position="1"/>
        <end position="24"/>
    </location>
</feature>
<name>A0A348FXY8_9HYPH</name>
<dbReference type="InterPro" id="IPR036909">
    <property type="entry name" value="Cyt_c-like_dom_sf"/>
</dbReference>
<feature type="chain" id="PRO_5016980582" evidence="7">
    <location>
        <begin position="25"/>
        <end position="110"/>
    </location>
</feature>
<reference evidence="9 10" key="1">
    <citation type="submission" date="2018-08" db="EMBL/GenBank/DDBJ databases">
        <title>Complete genome sequencing of Blastochloris tepida GI.</title>
        <authorList>
            <person name="Tsukatani Y."/>
            <person name="Mori H."/>
        </authorList>
    </citation>
    <scope>NUCLEOTIDE SEQUENCE [LARGE SCALE GENOMIC DNA]</scope>
    <source>
        <strain evidence="9 10">GI</strain>
    </source>
</reference>
<dbReference type="PANTHER" id="PTHR33751:SF9">
    <property type="entry name" value="CYTOCHROME C4"/>
    <property type="match status" value="1"/>
</dbReference>
<evidence type="ECO:0000256" key="1">
    <source>
        <dbReference type="ARBA" id="ARBA00022448"/>
    </source>
</evidence>
<keyword evidence="10" id="KW-1185">Reference proteome</keyword>
<dbReference type="PANTHER" id="PTHR33751">
    <property type="entry name" value="CBB3-TYPE CYTOCHROME C OXIDASE SUBUNIT FIXP"/>
    <property type="match status" value="1"/>
</dbReference>
<keyword evidence="3 6" id="KW-0479">Metal-binding</keyword>
<proteinExistence type="predicted"/>
<evidence type="ECO:0000256" key="6">
    <source>
        <dbReference type="PROSITE-ProRule" id="PRU00433"/>
    </source>
</evidence>
<protein>
    <submittedName>
        <fullName evidence="9">Cytochrome subunit of sulfide dehydrogenase</fullName>
    </submittedName>
</protein>
<feature type="domain" description="Cytochrome c" evidence="8">
    <location>
        <begin position="24"/>
        <end position="109"/>
    </location>
</feature>
<dbReference type="EMBL" id="AP018907">
    <property type="protein sequence ID" value="BBF92171.1"/>
    <property type="molecule type" value="Genomic_DNA"/>
</dbReference>
<keyword evidence="2 6" id="KW-0349">Heme</keyword>
<dbReference type="OrthoDB" id="9808603at2"/>
<dbReference type="KEGG" id="blag:BLTE_08560"/>
<dbReference type="InterPro" id="IPR009056">
    <property type="entry name" value="Cyt_c-like_dom"/>
</dbReference>
<keyword evidence="1" id="KW-0813">Transport</keyword>
<dbReference type="GO" id="GO:0009055">
    <property type="term" value="F:electron transfer activity"/>
    <property type="evidence" value="ECO:0007669"/>
    <property type="project" value="InterPro"/>
</dbReference>
<evidence type="ECO:0000313" key="10">
    <source>
        <dbReference type="Proteomes" id="UP000266934"/>
    </source>
</evidence>
<gene>
    <name evidence="9" type="primary">fccA</name>
    <name evidence="9" type="ORF">BLTE_08560</name>
</gene>
<dbReference type="InterPro" id="IPR050597">
    <property type="entry name" value="Cytochrome_c_Oxidase_Subunit"/>
</dbReference>
<organism evidence="9 10">
    <name type="scientific">Blastochloris tepida</name>
    <dbReference type="NCBI Taxonomy" id="2233851"/>
    <lineage>
        <taxon>Bacteria</taxon>
        <taxon>Pseudomonadati</taxon>
        <taxon>Pseudomonadota</taxon>
        <taxon>Alphaproteobacteria</taxon>
        <taxon>Hyphomicrobiales</taxon>
        <taxon>Blastochloridaceae</taxon>
        <taxon>Blastochloris</taxon>
    </lineage>
</organism>
<keyword evidence="4" id="KW-0249">Electron transport</keyword>
<sequence length="110" mass="11710">MFHRPLLALLTAGALALTAGAAFADTKPAKRTQAAPPLIAQACAGCHGQKGQGQNGTPVLAAYNKDNFIRVWGEFRNGQRPAATIMPRIARGYSDEEVTVLADYFASIPR</sequence>
<evidence type="ECO:0000256" key="7">
    <source>
        <dbReference type="SAM" id="SignalP"/>
    </source>
</evidence>
<keyword evidence="7" id="KW-0732">Signal</keyword>
<dbReference type="Proteomes" id="UP000266934">
    <property type="component" value="Chromosome"/>
</dbReference>